<evidence type="ECO:0000313" key="10">
    <source>
        <dbReference type="EMBL" id="KAG5180775.1"/>
    </source>
</evidence>
<dbReference type="SUPFAM" id="SSF52025">
    <property type="entry name" value="PA domain"/>
    <property type="match status" value="1"/>
</dbReference>
<dbReference type="OrthoDB" id="29661at2759"/>
<comment type="subcellular location">
    <subcellularLocation>
        <location evidence="1">Endosome membrane</location>
        <topology evidence="1">Multi-pass membrane protein</topology>
    </subcellularLocation>
</comment>
<keyword evidence="5" id="KW-0378">Hydrolase</keyword>
<dbReference type="AlphaFoldDB" id="A0A836CBZ5"/>
<evidence type="ECO:0000256" key="4">
    <source>
        <dbReference type="ARBA" id="ARBA00022753"/>
    </source>
</evidence>
<evidence type="ECO:0000256" key="5">
    <source>
        <dbReference type="ARBA" id="ARBA00022801"/>
    </source>
</evidence>
<keyword evidence="7 8" id="KW-0472">Membrane</keyword>
<comment type="similarity">
    <text evidence="2">Belongs to the peptidase A22B family.</text>
</comment>
<feature type="transmembrane region" description="Helical" evidence="8">
    <location>
        <begin position="377"/>
        <end position="400"/>
    </location>
</feature>
<dbReference type="InterPro" id="IPR003137">
    <property type="entry name" value="PA_domain"/>
</dbReference>
<feature type="transmembrane region" description="Helical" evidence="8">
    <location>
        <begin position="335"/>
        <end position="356"/>
    </location>
</feature>
<organism evidence="10 11">
    <name type="scientific">Tribonema minus</name>
    <dbReference type="NCBI Taxonomy" id="303371"/>
    <lineage>
        <taxon>Eukaryota</taxon>
        <taxon>Sar</taxon>
        <taxon>Stramenopiles</taxon>
        <taxon>Ochrophyta</taxon>
        <taxon>PX clade</taxon>
        <taxon>Xanthophyceae</taxon>
        <taxon>Tribonematales</taxon>
        <taxon>Tribonemataceae</taxon>
        <taxon>Tribonema</taxon>
    </lineage>
</organism>
<keyword evidence="4" id="KW-0967">Endosome</keyword>
<feature type="transmembrane region" description="Helical" evidence="8">
    <location>
        <begin position="509"/>
        <end position="529"/>
    </location>
</feature>
<keyword evidence="3 8" id="KW-0812">Transmembrane</keyword>
<dbReference type="PANTHER" id="PTHR12174">
    <property type="entry name" value="SIGNAL PEPTIDE PEPTIDASE"/>
    <property type="match status" value="1"/>
</dbReference>
<name>A0A836CBZ5_9STRA</name>
<dbReference type="EMBL" id="JAFCMP010000357">
    <property type="protein sequence ID" value="KAG5180775.1"/>
    <property type="molecule type" value="Genomic_DNA"/>
</dbReference>
<dbReference type="SMART" id="SM00730">
    <property type="entry name" value="PSN"/>
    <property type="match status" value="1"/>
</dbReference>
<dbReference type="Pfam" id="PF04258">
    <property type="entry name" value="Peptidase_A22B"/>
    <property type="match status" value="1"/>
</dbReference>
<evidence type="ECO:0000256" key="6">
    <source>
        <dbReference type="ARBA" id="ARBA00022989"/>
    </source>
</evidence>
<dbReference type="GO" id="GO:0033619">
    <property type="term" value="P:membrane protein proteolysis"/>
    <property type="evidence" value="ECO:0007669"/>
    <property type="project" value="TreeGrafter"/>
</dbReference>
<feature type="transmembrane region" description="Helical" evidence="8">
    <location>
        <begin position="541"/>
        <end position="563"/>
    </location>
</feature>
<dbReference type="Proteomes" id="UP000664859">
    <property type="component" value="Unassembled WGS sequence"/>
</dbReference>
<keyword evidence="11" id="KW-1185">Reference proteome</keyword>
<feature type="transmembrane region" description="Helical" evidence="8">
    <location>
        <begin position="406"/>
        <end position="427"/>
    </location>
</feature>
<feature type="domain" description="PA" evidence="9">
    <location>
        <begin position="73"/>
        <end position="139"/>
    </location>
</feature>
<sequence>MVFRRHQHRRLTARLVSTASWLVLLAVLPIVSISAVLPTAQLVVDSGEGSGYAAISSFSSVLPSSTSAAWTPMVVPSGSRTACDEALDIKASPPFIVVAERGECSFDFKAGSAKAAGASAIVVVNTWEATYGGREYGEDRTDYECGNGEGWLPSVTSPAWSAANDVPACSADARCASGRCMLTNVTDSSLGTKVCCAWDLFLTMGSSSNTTLHMGMPAVFMTMAQGDALLSNSLLLEGDGAVQGKLYNRPEPYINLSCMLLWALGVATAVFAGWHSAREMRPHYKRAATAGGLGGGAGDAADESVELTLGHTVGFIAFASGMLLVLFFFNLSFAVTALYCVSAGSAVAAVIVAPLLRRARLCIMPYSEDRIIPLGPLGEASVLDIAALAIAWSMTLWWALVRDAVAYDWVLQDLFGCSLCVVFLASLRLTNLRVAAVLLSLAFVYDIFWVFLSPFLFSESVMVAVATGGDSTVDPLTCEKYPDTHGCVVHTLPMLLKLPRIGDYQGGSVMLGLGDIVLPGLLLSFAARFDAASGLPLCRGYFVYVAGGYAAGLMMANLAVIMTGLGQPALLYLVPCTLGLMSFIAWADGTLPELWRGPPALAGVAEAAAAACPAKRGEREEQEGRSALLYNL</sequence>
<gene>
    <name evidence="10" type="ORF">JKP88DRAFT_200153</name>
</gene>
<dbReference type="InterPro" id="IPR007369">
    <property type="entry name" value="Peptidase_A22B_SPP"/>
</dbReference>
<comment type="caution">
    <text evidence="10">The sequence shown here is derived from an EMBL/GenBank/DDBJ whole genome shotgun (WGS) entry which is preliminary data.</text>
</comment>
<protein>
    <submittedName>
        <fullName evidence="10">Putative growth-on protein GRO10</fullName>
    </submittedName>
</protein>
<dbReference type="GO" id="GO:0005765">
    <property type="term" value="C:lysosomal membrane"/>
    <property type="evidence" value="ECO:0007669"/>
    <property type="project" value="TreeGrafter"/>
</dbReference>
<keyword evidence="6 8" id="KW-1133">Transmembrane helix</keyword>
<dbReference type="Pfam" id="PF02225">
    <property type="entry name" value="PA"/>
    <property type="match status" value="1"/>
</dbReference>
<dbReference type="InterPro" id="IPR046450">
    <property type="entry name" value="PA_dom_sf"/>
</dbReference>
<feature type="transmembrane region" description="Helical" evidence="8">
    <location>
        <begin position="569"/>
        <end position="587"/>
    </location>
</feature>
<dbReference type="GO" id="GO:0010008">
    <property type="term" value="C:endosome membrane"/>
    <property type="evidence" value="ECO:0007669"/>
    <property type="project" value="UniProtKB-SubCell"/>
</dbReference>
<dbReference type="GO" id="GO:0098553">
    <property type="term" value="C:lumenal side of endoplasmic reticulum membrane"/>
    <property type="evidence" value="ECO:0007669"/>
    <property type="project" value="TreeGrafter"/>
</dbReference>
<dbReference type="PANTHER" id="PTHR12174:SF75">
    <property type="entry name" value="SIGNAL PEPTIDE PEPTIDASE-LIKE 2"/>
    <property type="match status" value="1"/>
</dbReference>
<feature type="transmembrane region" description="Helical" evidence="8">
    <location>
        <begin position="259"/>
        <end position="277"/>
    </location>
</feature>
<evidence type="ECO:0000259" key="9">
    <source>
        <dbReference type="Pfam" id="PF02225"/>
    </source>
</evidence>
<dbReference type="GO" id="GO:0098554">
    <property type="term" value="C:cytoplasmic side of endoplasmic reticulum membrane"/>
    <property type="evidence" value="ECO:0007669"/>
    <property type="project" value="TreeGrafter"/>
</dbReference>
<dbReference type="GO" id="GO:0042500">
    <property type="term" value="F:aspartic endopeptidase activity, intramembrane cleaving"/>
    <property type="evidence" value="ECO:0007669"/>
    <property type="project" value="InterPro"/>
</dbReference>
<evidence type="ECO:0000256" key="1">
    <source>
        <dbReference type="ARBA" id="ARBA00004337"/>
    </source>
</evidence>
<evidence type="ECO:0000256" key="7">
    <source>
        <dbReference type="ARBA" id="ARBA00023136"/>
    </source>
</evidence>
<evidence type="ECO:0000313" key="11">
    <source>
        <dbReference type="Proteomes" id="UP000664859"/>
    </source>
</evidence>
<dbReference type="InterPro" id="IPR006639">
    <property type="entry name" value="Preselin/SPP"/>
</dbReference>
<evidence type="ECO:0000256" key="3">
    <source>
        <dbReference type="ARBA" id="ARBA00022692"/>
    </source>
</evidence>
<evidence type="ECO:0000256" key="2">
    <source>
        <dbReference type="ARBA" id="ARBA00006859"/>
    </source>
</evidence>
<reference evidence="10" key="1">
    <citation type="submission" date="2021-02" db="EMBL/GenBank/DDBJ databases">
        <title>First Annotated Genome of the Yellow-green Alga Tribonema minus.</title>
        <authorList>
            <person name="Mahan K.M."/>
        </authorList>
    </citation>
    <scope>NUCLEOTIDE SEQUENCE</scope>
    <source>
        <strain evidence="10">UTEX B ZZ1240</strain>
    </source>
</reference>
<feature type="transmembrane region" description="Helical" evidence="8">
    <location>
        <begin position="434"/>
        <end position="452"/>
    </location>
</feature>
<proteinExistence type="inferred from homology"/>
<dbReference type="GO" id="GO:0030660">
    <property type="term" value="C:Golgi-associated vesicle membrane"/>
    <property type="evidence" value="ECO:0007669"/>
    <property type="project" value="TreeGrafter"/>
</dbReference>
<dbReference type="Gene3D" id="3.50.30.30">
    <property type="match status" value="1"/>
</dbReference>
<feature type="transmembrane region" description="Helical" evidence="8">
    <location>
        <begin position="309"/>
        <end position="329"/>
    </location>
</feature>
<evidence type="ECO:0000256" key="8">
    <source>
        <dbReference type="SAM" id="Phobius"/>
    </source>
</evidence>
<accession>A0A836CBZ5</accession>